<dbReference type="Proteomes" id="UP001497623">
    <property type="component" value="Unassembled WGS sequence"/>
</dbReference>
<comment type="caution">
    <text evidence="2">The sequence shown here is derived from an EMBL/GenBank/DDBJ whole genome shotgun (WGS) entry which is preliminary data.</text>
</comment>
<feature type="domain" description="Reverse transcriptase zinc-binding" evidence="1">
    <location>
        <begin position="45"/>
        <end position="129"/>
    </location>
</feature>
<accession>A0AAV2PJN7</accession>
<dbReference type="InterPro" id="IPR026960">
    <property type="entry name" value="RVT-Znf"/>
</dbReference>
<evidence type="ECO:0000259" key="1">
    <source>
        <dbReference type="Pfam" id="PF13966"/>
    </source>
</evidence>
<name>A0AAV2PJN7_MEGNR</name>
<dbReference type="Pfam" id="PF13966">
    <property type="entry name" value="zf-RVT"/>
    <property type="match status" value="1"/>
</dbReference>
<reference evidence="2 3" key="1">
    <citation type="submission" date="2024-05" db="EMBL/GenBank/DDBJ databases">
        <authorList>
            <person name="Wallberg A."/>
        </authorList>
    </citation>
    <scope>NUCLEOTIDE SEQUENCE [LARGE SCALE GENOMIC DNA]</scope>
</reference>
<organism evidence="2 3">
    <name type="scientific">Meganyctiphanes norvegica</name>
    <name type="common">Northern krill</name>
    <name type="synonym">Thysanopoda norvegica</name>
    <dbReference type="NCBI Taxonomy" id="48144"/>
    <lineage>
        <taxon>Eukaryota</taxon>
        <taxon>Metazoa</taxon>
        <taxon>Ecdysozoa</taxon>
        <taxon>Arthropoda</taxon>
        <taxon>Crustacea</taxon>
        <taxon>Multicrustacea</taxon>
        <taxon>Malacostraca</taxon>
        <taxon>Eumalacostraca</taxon>
        <taxon>Eucarida</taxon>
        <taxon>Euphausiacea</taxon>
        <taxon>Euphausiidae</taxon>
        <taxon>Meganyctiphanes</taxon>
    </lineage>
</organism>
<keyword evidence="3" id="KW-1185">Reference proteome</keyword>
<evidence type="ECO:0000313" key="3">
    <source>
        <dbReference type="Proteomes" id="UP001497623"/>
    </source>
</evidence>
<dbReference type="EMBL" id="CAXKWB010000034">
    <property type="protein sequence ID" value="CAL4058740.1"/>
    <property type="molecule type" value="Genomic_DNA"/>
</dbReference>
<dbReference type="AlphaFoldDB" id="A0AAV2PJN7"/>
<feature type="non-terminal residue" evidence="2">
    <location>
        <position position="203"/>
    </location>
</feature>
<evidence type="ECO:0000313" key="2">
    <source>
        <dbReference type="EMBL" id="CAL4058740.1"/>
    </source>
</evidence>
<protein>
    <recommendedName>
        <fullName evidence="1">Reverse transcriptase zinc-binding domain-containing protein</fullName>
    </recommendedName>
</protein>
<feature type="non-terminal residue" evidence="2">
    <location>
        <position position="1"/>
    </location>
</feature>
<proteinExistence type="predicted"/>
<gene>
    <name evidence="2" type="ORF">MNOR_LOCUS184</name>
</gene>
<sequence>RLNPVFNIRSLPQNVCLVSNPYVNEGIEVIRTFLHLKGFPNITSKMAYDHLLEKYPPRIQQKYQFNNWKHIWNNMSFKYIPIKTRDILFKYMHGILPNKVRLKQIRIANSEMCEHCNVPETNKHMVYQCIEIIEVKNFLIRLLAYCGYSNVNMTQLIILDIPKMAKNCKNTTILLTSIYISAIWYGRSKKDGILRLLKFSILR</sequence>